<dbReference type="OrthoDB" id="270173at2759"/>
<evidence type="ECO:0000256" key="1">
    <source>
        <dbReference type="ARBA" id="ARBA00004123"/>
    </source>
</evidence>
<dbReference type="Pfam" id="PF01000">
    <property type="entry name" value="RNA_pol_A_bac"/>
    <property type="match status" value="1"/>
</dbReference>
<name>A0A397SR63_9GLOM</name>
<dbReference type="GO" id="GO:0055029">
    <property type="term" value="C:nuclear DNA-directed RNA polymerase complex"/>
    <property type="evidence" value="ECO:0007669"/>
    <property type="project" value="UniProtKB-ARBA"/>
</dbReference>
<dbReference type="CDD" id="cd07032">
    <property type="entry name" value="RNAP_I_II_AC40"/>
    <property type="match status" value="1"/>
</dbReference>
<protein>
    <recommendedName>
        <fullName evidence="2">DNA-directed RNA polymerases I and III subunit RPAC1</fullName>
    </recommendedName>
</protein>
<sequence length="377" mass="42872">MKKSTSKKASTIQDRLEVLQTRVVVERDSVSSISSSDFPFHTNNQYPNHDVLERLRKKIKIAIEKKSQYDMEFDIIGIDASIANALRRIMIAEVPTMAIEKVFIYDNTSIIQDEVLAHRLGLIPIKADPDQFDFKQSTEHPTDQNTIVFKLKQECKRNPKATANDTDPKQLYINHNVYSAALTWEPKGDQAERFKNCFIGPVHDDILIAQMRPGQKIELEAHCEKGCGKEHAKWSPAATASYRLMPEIILKEEITGDLADKFASCFAPGVVEVEKTNVDGESIKVAKVVNPRIDTVSREVLRHKEFEDKVQLTRIRDHFIFRVESTGILDSEKIVFDSLQILSSKCTMLLKALDLKLKEKEEVDTSQKNDNAMDLDV</sequence>
<dbReference type="InterPro" id="IPR033901">
    <property type="entry name" value="RNAPI/III_AC40"/>
</dbReference>
<feature type="domain" description="DNA-directed RNA polymerase RpoA/D/Rpb3-type" evidence="7">
    <location>
        <begin position="70"/>
        <end position="352"/>
    </location>
</feature>
<keyword evidence="5" id="KW-0539">Nucleus</keyword>
<dbReference type="HAMAP" id="MF_00320">
    <property type="entry name" value="RNApol_arch_Rpo3"/>
    <property type="match status" value="1"/>
</dbReference>
<dbReference type="SMART" id="SM00662">
    <property type="entry name" value="RPOLD"/>
    <property type="match status" value="1"/>
</dbReference>
<dbReference type="EMBL" id="QKYT01000364">
    <property type="protein sequence ID" value="RIA86427.1"/>
    <property type="molecule type" value="Genomic_DNA"/>
</dbReference>
<dbReference type="GO" id="GO:0006351">
    <property type="term" value="P:DNA-templated transcription"/>
    <property type="evidence" value="ECO:0007669"/>
    <property type="project" value="InterPro"/>
</dbReference>
<comment type="caution">
    <text evidence="8">The sequence shown here is derived from an EMBL/GenBank/DDBJ whole genome shotgun (WGS) entry which is preliminary data.</text>
</comment>
<evidence type="ECO:0000256" key="6">
    <source>
        <dbReference type="ARBA" id="ARBA00025804"/>
    </source>
</evidence>
<keyword evidence="4" id="KW-0804">Transcription</keyword>
<dbReference type="Proteomes" id="UP000265703">
    <property type="component" value="Unassembled WGS sequence"/>
</dbReference>
<dbReference type="InterPro" id="IPR011262">
    <property type="entry name" value="DNA-dir_RNA_pol_insert"/>
</dbReference>
<dbReference type="PROSITE" id="PS00446">
    <property type="entry name" value="RNA_POL_D_30KD"/>
    <property type="match status" value="1"/>
</dbReference>
<organism evidence="8 9">
    <name type="scientific">Glomus cerebriforme</name>
    <dbReference type="NCBI Taxonomy" id="658196"/>
    <lineage>
        <taxon>Eukaryota</taxon>
        <taxon>Fungi</taxon>
        <taxon>Fungi incertae sedis</taxon>
        <taxon>Mucoromycota</taxon>
        <taxon>Glomeromycotina</taxon>
        <taxon>Glomeromycetes</taxon>
        <taxon>Glomerales</taxon>
        <taxon>Glomeraceae</taxon>
        <taxon>Glomus</taxon>
    </lineage>
</organism>
<dbReference type="GO" id="GO:0003677">
    <property type="term" value="F:DNA binding"/>
    <property type="evidence" value="ECO:0007669"/>
    <property type="project" value="InterPro"/>
</dbReference>
<dbReference type="SUPFAM" id="SSF56553">
    <property type="entry name" value="Insert subdomain of RNA polymerase alpha subunit"/>
    <property type="match status" value="1"/>
</dbReference>
<dbReference type="GO" id="GO:0003899">
    <property type="term" value="F:DNA-directed RNA polymerase activity"/>
    <property type="evidence" value="ECO:0007669"/>
    <property type="project" value="InterPro"/>
</dbReference>
<evidence type="ECO:0000313" key="8">
    <source>
        <dbReference type="EMBL" id="RIA86427.1"/>
    </source>
</evidence>
<dbReference type="InterPro" id="IPR036643">
    <property type="entry name" value="RNApol_insert_sf"/>
</dbReference>
<dbReference type="PANTHER" id="PTHR11800">
    <property type="entry name" value="DNA-DIRECTED RNA POLYMERASE"/>
    <property type="match status" value="1"/>
</dbReference>
<keyword evidence="3 8" id="KW-0240">DNA-directed RNA polymerase</keyword>
<dbReference type="Gene3D" id="3.30.1360.10">
    <property type="entry name" value="RNA polymerase, RBP11-like subunit"/>
    <property type="match status" value="1"/>
</dbReference>
<accession>A0A397SR63</accession>
<dbReference type="NCBIfam" id="NF001988">
    <property type="entry name" value="PRK00783.1"/>
    <property type="match status" value="1"/>
</dbReference>
<evidence type="ECO:0000256" key="3">
    <source>
        <dbReference type="ARBA" id="ARBA00022478"/>
    </source>
</evidence>
<dbReference type="InterPro" id="IPR011263">
    <property type="entry name" value="DNA-dir_RNA_pol_RpoA/D/Rpb3"/>
</dbReference>
<dbReference type="GO" id="GO:0005666">
    <property type="term" value="C:RNA polymerase III complex"/>
    <property type="evidence" value="ECO:0007669"/>
    <property type="project" value="TreeGrafter"/>
</dbReference>
<dbReference type="FunFam" id="2.170.120.12:FF:000003">
    <property type="entry name" value="Dna-directed rna polymerases i and iii subunit"/>
    <property type="match status" value="1"/>
</dbReference>
<dbReference type="STRING" id="658196.A0A397SR63"/>
<evidence type="ECO:0000313" key="9">
    <source>
        <dbReference type="Proteomes" id="UP000265703"/>
    </source>
</evidence>
<dbReference type="SUPFAM" id="SSF55257">
    <property type="entry name" value="RBP11-like subunits of RNA polymerase"/>
    <property type="match status" value="1"/>
</dbReference>
<dbReference type="InterPro" id="IPR050518">
    <property type="entry name" value="Rpo3/RPB3_RNA_Pol_subunit"/>
</dbReference>
<comment type="similarity">
    <text evidence="6">Belongs to the archaeal Rpo3/eukaryotic RPB3 RNA polymerase subunit family.</text>
</comment>
<dbReference type="AlphaFoldDB" id="A0A397SR63"/>
<proteinExistence type="inferred from homology"/>
<dbReference type="PANTHER" id="PTHR11800:SF13">
    <property type="entry name" value="DNA-DIRECTED RNA POLYMERASES I AND III SUBUNIT RPAC1"/>
    <property type="match status" value="1"/>
</dbReference>
<evidence type="ECO:0000256" key="4">
    <source>
        <dbReference type="ARBA" id="ARBA00023163"/>
    </source>
</evidence>
<dbReference type="InterPro" id="IPR001514">
    <property type="entry name" value="DNA-dir_RNA_pol_30-40kDasu_CS"/>
</dbReference>
<keyword evidence="9" id="KW-1185">Reference proteome</keyword>
<dbReference type="InterPro" id="IPR022842">
    <property type="entry name" value="RNAP_Rpo3/Rpb3/RPAC1"/>
</dbReference>
<evidence type="ECO:0000256" key="2">
    <source>
        <dbReference type="ARBA" id="ARBA00022083"/>
    </source>
</evidence>
<gene>
    <name evidence="8" type="ORF">C1645_829292</name>
</gene>
<comment type="subcellular location">
    <subcellularLocation>
        <location evidence="1">Nucleus</location>
    </subcellularLocation>
</comment>
<dbReference type="GO" id="GO:0005736">
    <property type="term" value="C:RNA polymerase I complex"/>
    <property type="evidence" value="ECO:0007669"/>
    <property type="project" value="TreeGrafter"/>
</dbReference>
<dbReference type="InterPro" id="IPR036603">
    <property type="entry name" value="RBP11-like"/>
</dbReference>
<dbReference type="Gene3D" id="2.170.120.12">
    <property type="entry name" value="DNA-directed RNA polymerase, insert domain"/>
    <property type="match status" value="1"/>
</dbReference>
<dbReference type="GO" id="GO:0046983">
    <property type="term" value="F:protein dimerization activity"/>
    <property type="evidence" value="ECO:0007669"/>
    <property type="project" value="InterPro"/>
</dbReference>
<reference evidence="8 9" key="1">
    <citation type="submission" date="2018-06" db="EMBL/GenBank/DDBJ databases">
        <title>Comparative genomics reveals the genomic features of Rhizophagus irregularis, R. cerebriforme, R. diaphanum and Gigaspora rosea, and their symbiotic lifestyle signature.</title>
        <authorList>
            <person name="Morin E."/>
            <person name="San Clemente H."/>
            <person name="Chen E.C.H."/>
            <person name="De La Providencia I."/>
            <person name="Hainaut M."/>
            <person name="Kuo A."/>
            <person name="Kohler A."/>
            <person name="Murat C."/>
            <person name="Tang N."/>
            <person name="Roy S."/>
            <person name="Loubradou J."/>
            <person name="Henrissat B."/>
            <person name="Grigoriev I.V."/>
            <person name="Corradi N."/>
            <person name="Roux C."/>
            <person name="Martin F.M."/>
        </authorList>
    </citation>
    <scope>NUCLEOTIDE SEQUENCE [LARGE SCALE GENOMIC DNA]</scope>
    <source>
        <strain evidence="8 9">DAOM 227022</strain>
    </source>
</reference>
<evidence type="ECO:0000259" key="7">
    <source>
        <dbReference type="SMART" id="SM00662"/>
    </source>
</evidence>
<evidence type="ECO:0000256" key="5">
    <source>
        <dbReference type="ARBA" id="ARBA00023242"/>
    </source>
</evidence>
<dbReference type="Pfam" id="PF01193">
    <property type="entry name" value="RNA_pol_L"/>
    <property type="match status" value="1"/>
</dbReference>